<evidence type="ECO:0000256" key="9">
    <source>
        <dbReference type="ARBA" id="ARBA00023078"/>
    </source>
</evidence>
<dbReference type="Pfam" id="PF12327">
    <property type="entry name" value="FtsZ_C"/>
    <property type="match status" value="1"/>
</dbReference>
<evidence type="ECO:0000313" key="15">
    <source>
        <dbReference type="EMBL" id="CAA7405366.1"/>
    </source>
</evidence>
<dbReference type="EMBL" id="LR746274">
    <property type="protein sequence ID" value="CAA7405366.1"/>
    <property type="molecule type" value="Genomic_DNA"/>
</dbReference>
<evidence type="ECO:0000256" key="7">
    <source>
        <dbReference type="ARBA" id="ARBA00022741"/>
    </source>
</evidence>
<dbReference type="InterPro" id="IPR045061">
    <property type="entry name" value="FtsZ/CetZ"/>
</dbReference>
<keyword evidence="6" id="KW-0934">Plastid</keyword>
<evidence type="ECO:0000259" key="14">
    <source>
        <dbReference type="SMART" id="SM00865"/>
    </source>
</evidence>
<sequence>MGTRTPCFTPADVRISVGVSAVLGGRSLTDSRVGCINWPKFADERNGGIGPSMRFSSGLLPLRSSLNNSHSSSQYHKDPFLNLHPEVSLLRGDGNDAIIPPGKDNVVTESSRDTTIPNNYNEAKIKVIGVGGGGSNAVNRMIESSMKGVEFWIVNTDIQAMRMSPVFPENRLQIGQELTRGLGAGGNPDIGMNAAKESRETIEEAVYGADMVFVTAGMGGGTGTGGAPVIAGVAKSMGILTVGIVTTPFSFEGRRRAVQAQEGIAALRNNVDTLIVIPNDKLLTAVSPSTPVTEAFNLADDILRQGVRGISDIITIPGLVNVDFADVRAIMANAGSSLMGIGTATGKTRARDAALNAIQSPLLDIGIERATGIVWNITGGSDLTLYEVNAAAEVIYDLVDPSANLIFGAVIDQSLSGQVSITLIATGFKRQDEPEGRPLQGAQSGHGEGLGGGRRPASALVDGGGSGSGGGSVEIPEFLKKKGRSRFSKFL</sequence>
<dbReference type="Proteomes" id="UP000663760">
    <property type="component" value="Chromosome 11"/>
</dbReference>
<dbReference type="PROSITE" id="PS01135">
    <property type="entry name" value="FTSZ_2"/>
    <property type="match status" value="1"/>
</dbReference>
<dbReference type="GO" id="GO:0070938">
    <property type="term" value="C:contractile ring"/>
    <property type="evidence" value="ECO:0007669"/>
    <property type="project" value="UniProtKB-ARBA"/>
</dbReference>
<comment type="subcellular location">
    <subcellularLocation>
        <location evidence="1">Plastid</location>
        <location evidence="1">Chloroplast stroma</location>
    </subcellularLocation>
    <subcellularLocation>
        <location evidence="2">Plastid</location>
        <location evidence="2">Chloroplast thylakoid membrane</location>
        <topology evidence="2">Peripheral membrane protein</topology>
    </subcellularLocation>
</comment>
<dbReference type="InterPro" id="IPR036525">
    <property type="entry name" value="Tubulin/FtsZ_GTPase_sf"/>
</dbReference>
<dbReference type="SMART" id="SM00864">
    <property type="entry name" value="Tubulin"/>
    <property type="match status" value="1"/>
</dbReference>
<evidence type="ECO:0000256" key="5">
    <source>
        <dbReference type="ARBA" id="ARBA00022553"/>
    </source>
</evidence>
<dbReference type="CDD" id="cd02201">
    <property type="entry name" value="FtsZ_type1"/>
    <property type="match status" value="1"/>
</dbReference>
<dbReference type="GO" id="GO:0005525">
    <property type="term" value="F:GTP binding"/>
    <property type="evidence" value="ECO:0007669"/>
    <property type="project" value="UniProtKB-KW"/>
</dbReference>
<name>A0A7I8L6U1_SPIIN</name>
<keyword evidence="8" id="KW-0809">Transit peptide</keyword>
<dbReference type="OrthoDB" id="70257at2759"/>
<evidence type="ECO:0000256" key="3">
    <source>
        <dbReference type="ARBA" id="ARBA00009690"/>
    </source>
</evidence>
<evidence type="ECO:0000256" key="11">
    <source>
        <dbReference type="ARBA" id="ARBA00023136"/>
    </source>
</evidence>
<evidence type="ECO:0000256" key="1">
    <source>
        <dbReference type="ARBA" id="ARBA00004470"/>
    </source>
</evidence>
<dbReference type="GO" id="GO:0010020">
    <property type="term" value="P:chloroplast fission"/>
    <property type="evidence" value="ECO:0007669"/>
    <property type="project" value="UniProtKB-ARBA"/>
</dbReference>
<dbReference type="PANTHER" id="PTHR30314">
    <property type="entry name" value="CELL DIVISION PROTEIN FTSZ-RELATED"/>
    <property type="match status" value="1"/>
</dbReference>
<dbReference type="Gene3D" id="3.40.50.1440">
    <property type="entry name" value="Tubulin/FtsZ, GTPase domain"/>
    <property type="match status" value="1"/>
</dbReference>
<evidence type="ECO:0000259" key="13">
    <source>
        <dbReference type="SMART" id="SM00864"/>
    </source>
</evidence>
<feature type="region of interest" description="Disordered" evidence="12">
    <location>
        <begin position="431"/>
        <end position="475"/>
    </location>
</feature>
<dbReference type="HAMAP" id="MF_00909">
    <property type="entry name" value="FtsZ"/>
    <property type="match status" value="1"/>
</dbReference>
<dbReference type="FunFam" id="3.40.50.1440:FF:000001">
    <property type="entry name" value="Cell division protein FtsZ"/>
    <property type="match status" value="1"/>
</dbReference>
<keyword evidence="4" id="KW-0150">Chloroplast</keyword>
<evidence type="ECO:0000256" key="10">
    <source>
        <dbReference type="ARBA" id="ARBA00023134"/>
    </source>
</evidence>
<dbReference type="AlphaFoldDB" id="A0A7I8L6U1"/>
<dbReference type="FunFam" id="3.30.1330.20:FF:000007">
    <property type="entry name" value="Cell division protein ftsZ, putative"/>
    <property type="match status" value="1"/>
</dbReference>
<evidence type="ECO:0000256" key="2">
    <source>
        <dbReference type="ARBA" id="ARBA00004525"/>
    </source>
</evidence>
<dbReference type="GO" id="GO:0009570">
    <property type="term" value="C:chloroplast stroma"/>
    <property type="evidence" value="ECO:0007669"/>
    <property type="project" value="UniProtKB-SubCell"/>
</dbReference>
<dbReference type="GO" id="GO:0009535">
    <property type="term" value="C:chloroplast thylakoid membrane"/>
    <property type="evidence" value="ECO:0007669"/>
    <property type="project" value="UniProtKB-SubCell"/>
</dbReference>
<keyword evidence="10" id="KW-0342">GTP-binding</keyword>
<dbReference type="InterPro" id="IPR000158">
    <property type="entry name" value="Cell_div_FtsZ"/>
</dbReference>
<dbReference type="PRINTS" id="PR00423">
    <property type="entry name" value="CELLDVISFTSZ"/>
</dbReference>
<dbReference type="SMART" id="SM00865">
    <property type="entry name" value="Tubulin_C"/>
    <property type="match status" value="1"/>
</dbReference>
<dbReference type="Pfam" id="PF00091">
    <property type="entry name" value="Tubulin"/>
    <property type="match status" value="1"/>
</dbReference>
<evidence type="ECO:0000256" key="12">
    <source>
        <dbReference type="SAM" id="MobiDB-lite"/>
    </source>
</evidence>
<comment type="similarity">
    <text evidence="3">Belongs to the FtsZ family.</text>
</comment>
<evidence type="ECO:0000256" key="8">
    <source>
        <dbReference type="ARBA" id="ARBA00022946"/>
    </source>
</evidence>
<dbReference type="InterPro" id="IPR018316">
    <property type="entry name" value="Tubulin/FtsZ_2-layer-sand-dom"/>
</dbReference>
<dbReference type="SUPFAM" id="SSF52490">
    <property type="entry name" value="Tubulin nucleotide-binding domain-like"/>
    <property type="match status" value="1"/>
</dbReference>
<dbReference type="Gene3D" id="3.30.1330.20">
    <property type="entry name" value="Tubulin/FtsZ, C-terminal domain"/>
    <property type="match status" value="1"/>
</dbReference>
<feature type="domain" description="Tubulin/FtsZ GTPase" evidence="13">
    <location>
        <begin position="124"/>
        <end position="318"/>
    </location>
</feature>
<feature type="domain" description="Tubulin/FtsZ 2-layer sandwich" evidence="14">
    <location>
        <begin position="320"/>
        <end position="437"/>
    </location>
</feature>
<dbReference type="InterPro" id="IPR003008">
    <property type="entry name" value="Tubulin_FtsZ_GTPase"/>
</dbReference>
<keyword evidence="9" id="KW-0793">Thylakoid</keyword>
<proteinExistence type="inferred from homology"/>
<protein>
    <submittedName>
        <fullName evidence="15">Uncharacterized protein</fullName>
    </submittedName>
</protein>
<dbReference type="InterPro" id="IPR020805">
    <property type="entry name" value="Cell_div_FtsZ_CS"/>
</dbReference>
<dbReference type="InterPro" id="IPR037103">
    <property type="entry name" value="Tubulin/FtsZ-like_C"/>
</dbReference>
<evidence type="ECO:0000256" key="4">
    <source>
        <dbReference type="ARBA" id="ARBA00022528"/>
    </source>
</evidence>
<dbReference type="NCBIfam" id="TIGR00065">
    <property type="entry name" value="ftsZ"/>
    <property type="match status" value="1"/>
</dbReference>
<keyword evidence="11" id="KW-0472">Membrane</keyword>
<evidence type="ECO:0000313" key="16">
    <source>
        <dbReference type="Proteomes" id="UP000663760"/>
    </source>
</evidence>
<keyword evidence="16" id="KW-1185">Reference proteome</keyword>
<dbReference type="PANTHER" id="PTHR30314:SF3">
    <property type="entry name" value="MITOCHONDRIAL DIVISION PROTEIN FSZA"/>
    <property type="match status" value="1"/>
</dbReference>
<dbReference type="InterPro" id="IPR008280">
    <property type="entry name" value="Tub_FtsZ_C"/>
</dbReference>
<dbReference type="InterPro" id="IPR024757">
    <property type="entry name" value="FtsZ_C"/>
</dbReference>
<evidence type="ECO:0000256" key="6">
    <source>
        <dbReference type="ARBA" id="ARBA00022640"/>
    </source>
</evidence>
<feature type="compositionally biased region" description="Gly residues" evidence="12">
    <location>
        <begin position="462"/>
        <end position="472"/>
    </location>
</feature>
<keyword evidence="5" id="KW-0597">Phosphoprotein</keyword>
<organism evidence="15 16">
    <name type="scientific">Spirodela intermedia</name>
    <name type="common">Intermediate duckweed</name>
    <dbReference type="NCBI Taxonomy" id="51605"/>
    <lineage>
        <taxon>Eukaryota</taxon>
        <taxon>Viridiplantae</taxon>
        <taxon>Streptophyta</taxon>
        <taxon>Embryophyta</taxon>
        <taxon>Tracheophyta</taxon>
        <taxon>Spermatophyta</taxon>
        <taxon>Magnoliopsida</taxon>
        <taxon>Liliopsida</taxon>
        <taxon>Araceae</taxon>
        <taxon>Lemnoideae</taxon>
        <taxon>Spirodela</taxon>
    </lineage>
</organism>
<dbReference type="SUPFAM" id="SSF55307">
    <property type="entry name" value="Tubulin C-terminal domain-like"/>
    <property type="match status" value="1"/>
</dbReference>
<dbReference type="GO" id="GO:0042802">
    <property type="term" value="F:identical protein binding"/>
    <property type="evidence" value="ECO:0007669"/>
    <property type="project" value="UniProtKB-ARBA"/>
</dbReference>
<gene>
    <name evidence="15" type="ORF">SI8410_11016044</name>
</gene>
<reference evidence="15" key="1">
    <citation type="submission" date="2020-02" db="EMBL/GenBank/DDBJ databases">
        <authorList>
            <person name="Scholz U."/>
            <person name="Mascher M."/>
            <person name="Fiebig A."/>
        </authorList>
    </citation>
    <scope>NUCLEOTIDE SEQUENCE</scope>
</reference>
<dbReference type="GO" id="GO:0003924">
    <property type="term" value="F:GTPase activity"/>
    <property type="evidence" value="ECO:0007669"/>
    <property type="project" value="InterPro"/>
</dbReference>
<accession>A0A7I8L6U1</accession>
<feature type="compositionally biased region" description="Gly residues" evidence="12">
    <location>
        <begin position="444"/>
        <end position="454"/>
    </location>
</feature>
<keyword evidence="7" id="KW-0547">Nucleotide-binding</keyword>